<evidence type="ECO:0000256" key="8">
    <source>
        <dbReference type="ARBA" id="ARBA00051875"/>
    </source>
</evidence>
<dbReference type="AlphaFoldDB" id="A0A4R3LUT8"/>
<name>A0A4R3LUT8_9HYPH</name>
<dbReference type="GO" id="GO:0046872">
    <property type="term" value="F:metal ion binding"/>
    <property type="evidence" value="ECO:0007669"/>
    <property type="project" value="UniProtKB-KW"/>
</dbReference>
<dbReference type="Proteomes" id="UP000294664">
    <property type="component" value="Unassembled WGS sequence"/>
</dbReference>
<dbReference type="FunFam" id="3.90.950.10:FF:000001">
    <property type="entry name" value="dITP/XTP pyrophosphatase"/>
    <property type="match status" value="1"/>
</dbReference>
<feature type="binding site" evidence="10">
    <location>
        <position position="76"/>
    </location>
    <ligand>
        <name>substrate</name>
    </ligand>
</feature>
<evidence type="ECO:0000313" key="12">
    <source>
        <dbReference type="EMBL" id="TCT04313.1"/>
    </source>
</evidence>
<dbReference type="NCBIfam" id="TIGR00042">
    <property type="entry name" value="RdgB/HAM1 family non-canonical purine NTP pyrophosphatase"/>
    <property type="match status" value="1"/>
</dbReference>
<dbReference type="Pfam" id="PF01725">
    <property type="entry name" value="Ham1p_like"/>
    <property type="match status" value="1"/>
</dbReference>
<reference evidence="12 13" key="1">
    <citation type="submission" date="2019-03" db="EMBL/GenBank/DDBJ databases">
        <title>Genomic Encyclopedia of Type Strains, Phase IV (KMG-IV): sequencing the most valuable type-strain genomes for metagenomic binning, comparative biology and taxonomic classification.</title>
        <authorList>
            <person name="Goeker M."/>
        </authorList>
    </citation>
    <scope>NUCLEOTIDE SEQUENCE [LARGE SCALE GENOMIC DNA]</scope>
    <source>
        <strain evidence="12 13">DSM 9035</strain>
    </source>
</reference>
<dbReference type="EC" id="3.6.1.66" evidence="10"/>
<dbReference type="PANTHER" id="PTHR11067:SF9">
    <property type="entry name" value="INOSINE TRIPHOSPHATE PYROPHOSPHATASE"/>
    <property type="match status" value="1"/>
</dbReference>
<keyword evidence="13" id="KW-1185">Reference proteome</keyword>
<dbReference type="PANTHER" id="PTHR11067">
    <property type="entry name" value="INOSINE TRIPHOSPHATE PYROPHOSPHATASE/HAM1 PROTEIN"/>
    <property type="match status" value="1"/>
</dbReference>
<comment type="cofactor">
    <cofactor evidence="10">
        <name>Mg(2+)</name>
        <dbReference type="ChEBI" id="CHEBI:18420"/>
    </cofactor>
    <text evidence="10">Binds 1 Mg(2+) ion per subunit.</text>
</comment>
<dbReference type="GO" id="GO:0036220">
    <property type="term" value="F:ITP diphosphatase activity"/>
    <property type="evidence" value="ECO:0007669"/>
    <property type="project" value="UniProtKB-UniRule"/>
</dbReference>
<comment type="similarity">
    <text evidence="1 10 11">Belongs to the HAM1 NTPase family.</text>
</comment>
<keyword evidence="5 10" id="KW-0378">Hydrolase</keyword>
<comment type="function">
    <text evidence="10">Pyrophosphatase that catalyzes the hydrolysis of nucleoside triphosphates to their monophosphate derivatives, with a high preference for the non-canonical purine nucleotides XTP (xanthosine triphosphate), dITP (deoxyinosine triphosphate) and ITP. Seems to function as a house-cleaning enzyme that removes non-canonical purine nucleotides from the nucleotide pool, thus preventing their incorporation into DNA/RNA and avoiding chromosomal lesions.</text>
</comment>
<dbReference type="InterPro" id="IPR002637">
    <property type="entry name" value="RdgB/HAM1"/>
</dbReference>
<feature type="binding site" evidence="10">
    <location>
        <begin position="196"/>
        <end position="197"/>
    </location>
    <ligand>
        <name>substrate</name>
    </ligand>
</feature>
<evidence type="ECO:0000256" key="5">
    <source>
        <dbReference type="ARBA" id="ARBA00022801"/>
    </source>
</evidence>
<evidence type="ECO:0000256" key="10">
    <source>
        <dbReference type="HAMAP-Rule" id="MF_01405"/>
    </source>
</evidence>
<evidence type="ECO:0000256" key="2">
    <source>
        <dbReference type="ARBA" id="ARBA00011738"/>
    </source>
</evidence>
<organism evidence="12 13">
    <name type="scientific">Aquabacter spiritensis</name>
    <dbReference type="NCBI Taxonomy" id="933073"/>
    <lineage>
        <taxon>Bacteria</taxon>
        <taxon>Pseudomonadati</taxon>
        <taxon>Pseudomonadota</taxon>
        <taxon>Alphaproteobacteria</taxon>
        <taxon>Hyphomicrobiales</taxon>
        <taxon>Xanthobacteraceae</taxon>
        <taxon>Aquabacter</taxon>
    </lineage>
</organism>
<evidence type="ECO:0000256" key="6">
    <source>
        <dbReference type="ARBA" id="ARBA00022842"/>
    </source>
</evidence>
<keyword evidence="6 10" id="KW-0460">Magnesium</keyword>
<accession>A0A4R3LUT8</accession>
<keyword evidence="3 10" id="KW-0479">Metal-binding</keyword>
<feature type="binding site" evidence="10">
    <location>
        <position position="46"/>
    </location>
    <ligand>
        <name>Mg(2+)</name>
        <dbReference type="ChEBI" id="CHEBI:18420"/>
    </ligand>
</feature>
<dbReference type="GO" id="GO:0035870">
    <property type="term" value="F:dITP diphosphatase activity"/>
    <property type="evidence" value="ECO:0007669"/>
    <property type="project" value="UniProtKB-UniRule"/>
</dbReference>
<evidence type="ECO:0000256" key="3">
    <source>
        <dbReference type="ARBA" id="ARBA00022723"/>
    </source>
</evidence>
<comment type="catalytic activity">
    <reaction evidence="8 10">
        <text>dITP + H2O = dIMP + diphosphate + H(+)</text>
        <dbReference type="Rhea" id="RHEA:28342"/>
        <dbReference type="ChEBI" id="CHEBI:15377"/>
        <dbReference type="ChEBI" id="CHEBI:15378"/>
        <dbReference type="ChEBI" id="CHEBI:33019"/>
        <dbReference type="ChEBI" id="CHEBI:61194"/>
        <dbReference type="ChEBI" id="CHEBI:61382"/>
        <dbReference type="EC" id="3.6.1.66"/>
    </reaction>
</comment>
<feature type="binding site" evidence="10">
    <location>
        <position position="184"/>
    </location>
    <ligand>
        <name>substrate</name>
    </ligand>
</feature>
<feature type="binding site" evidence="10">
    <location>
        <begin position="14"/>
        <end position="19"/>
    </location>
    <ligand>
        <name>substrate</name>
    </ligand>
</feature>
<comment type="catalytic activity">
    <reaction evidence="10">
        <text>ITP + H2O = IMP + diphosphate + H(+)</text>
        <dbReference type="Rhea" id="RHEA:29399"/>
        <dbReference type="ChEBI" id="CHEBI:15377"/>
        <dbReference type="ChEBI" id="CHEBI:15378"/>
        <dbReference type="ChEBI" id="CHEBI:33019"/>
        <dbReference type="ChEBI" id="CHEBI:58053"/>
        <dbReference type="ChEBI" id="CHEBI:61402"/>
        <dbReference type="EC" id="3.6.1.66"/>
    </reaction>
</comment>
<dbReference type="HAMAP" id="MF_01405">
    <property type="entry name" value="Non_canon_purine_NTPase"/>
    <property type="match status" value="1"/>
</dbReference>
<evidence type="ECO:0000313" key="13">
    <source>
        <dbReference type="Proteomes" id="UP000294664"/>
    </source>
</evidence>
<dbReference type="GO" id="GO:0036222">
    <property type="term" value="F:XTP diphosphatase activity"/>
    <property type="evidence" value="ECO:0007669"/>
    <property type="project" value="UniProtKB-UniRule"/>
</dbReference>
<evidence type="ECO:0000256" key="7">
    <source>
        <dbReference type="ARBA" id="ARBA00023080"/>
    </source>
</evidence>
<dbReference type="InterPro" id="IPR029001">
    <property type="entry name" value="ITPase-like_fam"/>
</dbReference>
<dbReference type="InterPro" id="IPR020922">
    <property type="entry name" value="dITP/XTP_pyrophosphatase"/>
</dbReference>
<comment type="catalytic activity">
    <reaction evidence="9 10">
        <text>XTP + H2O = XMP + diphosphate + H(+)</text>
        <dbReference type="Rhea" id="RHEA:28610"/>
        <dbReference type="ChEBI" id="CHEBI:15377"/>
        <dbReference type="ChEBI" id="CHEBI:15378"/>
        <dbReference type="ChEBI" id="CHEBI:33019"/>
        <dbReference type="ChEBI" id="CHEBI:57464"/>
        <dbReference type="ChEBI" id="CHEBI:61314"/>
        <dbReference type="EC" id="3.6.1.66"/>
    </reaction>
</comment>
<dbReference type="GO" id="GO:0009146">
    <property type="term" value="P:purine nucleoside triphosphate catabolic process"/>
    <property type="evidence" value="ECO:0007669"/>
    <property type="project" value="UniProtKB-UniRule"/>
</dbReference>
<comment type="caution">
    <text evidence="12">The sequence shown here is derived from an EMBL/GenBank/DDBJ whole genome shotgun (WGS) entry which is preliminary data.</text>
</comment>
<keyword evidence="7 10" id="KW-0546">Nucleotide metabolism</keyword>
<dbReference type="CDD" id="cd00515">
    <property type="entry name" value="HAM1"/>
    <property type="match status" value="1"/>
</dbReference>
<feature type="binding site" evidence="10">
    <location>
        <begin position="161"/>
        <end position="164"/>
    </location>
    <ligand>
        <name>substrate</name>
    </ligand>
</feature>
<dbReference type="GO" id="GO:0000166">
    <property type="term" value="F:nucleotide binding"/>
    <property type="evidence" value="ECO:0007669"/>
    <property type="project" value="UniProtKB-KW"/>
</dbReference>
<dbReference type="RefSeq" id="WP_132031857.1">
    <property type="nucleotide sequence ID" value="NZ_SMAI01000007.1"/>
</dbReference>
<sequence length="217" mass="23199">MPHRRLTGRVVIATHNPGKLKEMQDLLAPHGIEAVSAGALELPEPEETGDSFAANARIKAQAAARAAELPAFADDSGLCVDSLGGQPGIYSARWGGPEKDFEMAMDNVQALLVTVDALTADRRRAHFVSALCVAWPDGHVEEFEGVVDGTLVWPPRGKKGFGYDPMFVPEGYTRTFAEMTAEEKHSMPPLGLGLSHRARAFRKLAEACLAPPADAAG</sequence>
<evidence type="ECO:0000256" key="11">
    <source>
        <dbReference type="RuleBase" id="RU003781"/>
    </source>
</evidence>
<dbReference type="GO" id="GO:0005829">
    <property type="term" value="C:cytosol"/>
    <property type="evidence" value="ECO:0007669"/>
    <property type="project" value="TreeGrafter"/>
</dbReference>
<dbReference type="Gene3D" id="3.90.950.10">
    <property type="match status" value="1"/>
</dbReference>
<evidence type="ECO:0000256" key="4">
    <source>
        <dbReference type="ARBA" id="ARBA00022741"/>
    </source>
</evidence>
<dbReference type="GO" id="GO:0017111">
    <property type="term" value="F:ribonucleoside triphosphate phosphatase activity"/>
    <property type="evidence" value="ECO:0007669"/>
    <property type="project" value="InterPro"/>
</dbReference>
<gene>
    <name evidence="12" type="ORF">EDC64_107130</name>
</gene>
<dbReference type="GO" id="GO:0009117">
    <property type="term" value="P:nucleotide metabolic process"/>
    <property type="evidence" value="ECO:0007669"/>
    <property type="project" value="UniProtKB-KW"/>
</dbReference>
<proteinExistence type="inferred from homology"/>
<feature type="active site" description="Proton acceptor" evidence="10">
    <location>
        <position position="75"/>
    </location>
</feature>
<keyword evidence="4 10" id="KW-0547">Nucleotide-binding</keyword>
<evidence type="ECO:0000256" key="1">
    <source>
        <dbReference type="ARBA" id="ARBA00008023"/>
    </source>
</evidence>
<dbReference type="OrthoDB" id="9807456at2"/>
<feature type="binding site" evidence="10">
    <location>
        <position position="75"/>
    </location>
    <ligand>
        <name>Mg(2+)</name>
        <dbReference type="ChEBI" id="CHEBI:18420"/>
    </ligand>
</feature>
<protein>
    <recommendedName>
        <fullName evidence="10">dITP/XTP pyrophosphatase</fullName>
        <ecNumber evidence="10">3.6.1.66</ecNumber>
    </recommendedName>
    <alternativeName>
        <fullName evidence="10">Non-canonical purine NTP pyrophosphatase</fullName>
    </alternativeName>
    <alternativeName>
        <fullName evidence="10">Non-standard purine NTP pyrophosphatase</fullName>
    </alternativeName>
    <alternativeName>
        <fullName evidence="10">Nucleoside-triphosphate diphosphatase</fullName>
    </alternativeName>
    <alternativeName>
        <fullName evidence="10">Nucleoside-triphosphate pyrophosphatase</fullName>
        <shortName evidence="10">NTPase</shortName>
    </alternativeName>
</protein>
<dbReference type="EMBL" id="SMAI01000007">
    <property type="protein sequence ID" value="TCT04313.1"/>
    <property type="molecule type" value="Genomic_DNA"/>
</dbReference>
<dbReference type="SUPFAM" id="SSF52972">
    <property type="entry name" value="ITPase-like"/>
    <property type="match status" value="1"/>
</dbReference>
<comment type="subunit">
    <text evidence="2 10">Homodimer.</text>
</comment>
<evidence type="ECO:0000256" key="9">
    <source>
        <dbReference type="ARBA" id="ARBA00052017"/>
    </source>
</evidence>